<dbReference type="OrthoDB" id="7699053at2759"/>
<proteinExistence type="inferred from homology"/>
<comment type="caution">
    <text evidence="10">Lacks conserved residue(s) required for the propagation of feature annotation.</text>
</comment>
<evidence type="ECO:0000256" key="8">
    <source>
        <dbReference type="ARBA" id="ARBA00023170"/>
    </source>
</evidence>
<comment type="similarity">
    <text evidence="10">Belongs to the insect chemoreceptor superfamily. Heteromeric odorant receptor channel (TC 1.A.69) family.</text>
</comment>
<keyword evidence="3 10" id="KW-0716">Sensory transduction</keyword>
<keyword evidence="9 10" id="KW-0807">Transducer</keyword>
<keyword evidence="7 10" id="KW-0472">Membrane</keyword>
<name>A0A026WL25_OOCBI</name>
<evidence type="ECO:0000256" key="4">
    <source>
        <dbReference type="ARBA" id="ARBA00022692"/>
    </source>
</evidence>
<feature type="transmembrane region" description="Helical" evidence="10">
    <location>
        <begin position="127"/>
        <end position="152"/>
    </location>
</feature>
<dbReference type="Proteomes" id="UP000053097">
    <property type="component" value="Unassembled WGS sequence"/>
</dbReference>
<dbReference type="GO" id="GO:0005886">
    <property type="term" value="C:plasma membrane"/>
    <property type="evidence" value="ECO:0007669"/>
    <property type="project" value="UniProtKB-SubCell"/>
</dbReference>
<gene>
    <name evidence="11" type="ORF">X777_02340</name>
</gene>
<evidence type="ECO:0000313" key="11">
    <source>
        <dbReference type="EMBL" id="EZA56735.1"/>
    </source>
</evidence>
<feature type="transmembrane region" description="Helical" evidence="10">
    <location>
        <begin position="379"/>
        <end position="397"/>
    </location>
</feature>
<evidence type="ECO:0000256" key="9">
    <source>
        <dbReference type="ARBA" id="ARBA00023224"/>
    </source>
</evidence>
<dbReference type="EMBL" id="KK107159">
    <property type="protein sequence ID" value="EZA56735.1"/>
    <property type="molecule type" value="Genomic_DNA"/>
</dbReference>
<protein>
    <recommendedName>
        <fullName evidence="10">Odorant receptor</fullName>
    </recommendedName>
</protein>
<evidence type="ECO:0000256" key="10">
    <source>
        <dbReference type="RuleBase" id="RU351113"/>
    </source>
</evidence>
<dbReference type="GO" id="GO:0007165">
    <property type="term" value="P:signal transduction"/>
    <property type="evidence" value="ECO:0007669"/>
    <property type="project" value="UniProtKB-KW"/>
</dbReference>
<feature type="transmembrane region" description="Helical" evidence="10">
    <location>
        <begin position="303"/>
        <end position="322"/>
    </location>
</feature>
<dbReference type="GO" id="GO:0004984">
    <property type="term" value="F:olfactory receptor activity"/>
    <property type="evidence" value="ECO:0007669"/>
    <property type="project" value="InterPro"/>
</dbReference>
<feature type="transmembrane region" description="Helical" evidence="10">
    <location>
        <begin position="37"/>
        <end position="57"/>
    </location>
</feature>
<evidence type="ECO:0000256" key="3">
    <source>
        <dbReference type="ARBA" id="ARBA00022606"/>
    </source>
</evidence>
<reference evidence="11 12" key="1">
    <citation type="journal article" date="2014" name="Curr. Biol.">
        <title>The genome of the clonal raider ant Cerapachys biroi.</title>
        <authorList>
            <person name="Oxley P.R."/>
            <person name="Ji L."/>
            <person name="Fetter-Pruneda I."/>
            <person name="McKenzie S.K."/>
            <person name="Li C."/>
            <person name="Hu H."/>
            <person name="Zhang G."/>
            <person name="Kronauer D.J."/>
        </authorList>
    </citation>
    <scope>NUCLEOTIDE SEQUENCE [LARGE SCALE GENOMIC DNA]</scope>
</reference>
<keyword evidence="12" id="KW-1185">Reference proteome</keyword>
<keyword evidence="4 10" id="KW-0812">Transmembrane</keyword>
<evidence type="ECO:0000256" key="2">
    <source>
        <dbReference type="ARBA" id="ARBA00022475"/>
    </source>
</evidence>
<dbReference type="GO" id="GO:0005549">
    <property type="term" value="F:odorant binding"/>
    <property type="evidence" value="ECO:0007669"/>
    <property type="project" value="InterPro"/>
</dbReference>
<comment type="subcellular location">
    <subcellularLocation>
        <location evidence="1 10">Cell membrane</location>
        <topology evidence="1 10">Multi-pass membrane protein</topology>
    </subcellularLocation>
</comment>
<dbReference type="InterPro" id="IPR004117">
    <property type="entry name" value="7tm6_olfct_rcpt"/>
</dbReference>
<sequence length="398" mass="46072">MYKTSISQSVQEYFSWNRITLLAVGLWPYQQSRFARFQAALCLSILTSFVVFVLSRICFVEYDFEFTIDMLSLSTYYSFFLMNYISFWINIETIRYLLEQFQYIYNRLKDSNEIAIYNKYGNIAKRITLACILIGICNHAYLTVIQCGPYILDVIMPKNVSYARHLIVTLTTYFAVQERYFYLLLLYLNAVCTVGTVVILAVGTMLVSCFKYICGMLRVASYRFEQAITAMVQSITIKNETMIYKEFICAVDIHRKAMEIAKIVVGDMERSLFIVTMSTVLCMSLNLYGILQVESPMQEMEKLIGHCVNIICLFLYMFISNYSGQEIMDSNDRIFLTVYNAPWYLVPLKIQKLILFLLQRSNKAFTLDIGGLFTLSIESFASLVSTSVSYFTVLLSLR</sequence>
<evidence type="ECO:0000313" key="12">
    <source>
        <dbReference type="Proteomes" id="UP000053097"/>
    </source>
</evidence>
<keyword evidence="8 10" id="KW-0675">Receptor</keyword>
<evidence type="ECO:0000256" key="6">
    <source>
        <dbReference type="ARBA" id="ARBA00022989"/>
    </source>
</evidence>
<dbReference type="PANTHER" id="PTHR21137:SF35">
    <property type="entry name" value="ODORANT RECEPTOR 19A-RELATED"/>
    <property type="match status" value="1"/>
</dbReference>
<feature type="transmembrane region" description="Helical" evidence="10">
    <location>
        <begin position="180"/>
        <end position="213"/>
    </location>
</feature>
<accession>A0A026WL25</accession>
<keyword evidence="6 10" id="KW-1133">Transmembrane helix</keyword>
<organism evidence="11 12">
    <name type="scientific">Ooceraea biroi</name>
    <name type="common">Clonal raider ant</name>
    <name type="synonym">Cerapachys biroi</name>
    <dbReference type="NCBI Taxonomy" id="2015173"/>
    <lineage>
        <taxon>Eukaryota</taxon>
        <taxon>Metazoa</taxon>
        <taxon>Ecdysozoa</taxon>
        <taxon>Arthropoda</taxon>
        <taxon>Hexapoda</taxon>
        <taxon>Insecta</taxon>
        <taxon>Pterygota</taxon>
        <taxon>Neoptera</taxon>
        <taxon>Endopterygota</taxon>
        <taxon>Hymenoptera</taxon>
        <taxon>Apocrita</taxon>
        <taxon>Aculeata</taxon>
        <taxon>Formicoidea</taxon>
        <taxon>Formicidae</taxon>
        <taxon>Dorylinae</taxon>
        <taxon>Ooceraea</taxon>
    </lineage>
</organism>
<keyword evidence="5 10" id="KW-0552">Olfaction</keyword>
<dbReference type="Pfam" id="PF02949">
    <property type="entry name" value="7tm_6"/>
    <property type="match status" value="1"/>
</dbReference>
<keyword evidence="2" id="KW-1003">Cell membrane</keyword>
<feature type="transmembrane region" description="Helical" evidence="10">
    <location>
        <begin position="272"/>
        <end position="291"/>
    </location>
</feature>
<feature type="transmembrane region" description="Helical" evidence="10">
    <location>
        <begin position="334"/>
        <end position="359"/>
    </location>
</feature>
<dbReference type="AlphaFoldDB" id="A0A026WL25"/>
<dbReference type="PANTHER" id="PTHR21137">
    <property type="entry name" value="ODORANT RECEPTOR"/>
    <property type="match status" value="1"/>
</dbReference>
<evidence type="ECO:0000256" key="7">
    <source>
        <dbReference type="ARBA" id="ARBA00023136"/>
    </source>
</evidence>
<feature type="transmembrane region" description="Helical" evidence="10">
    <location>
        <begin position="77"/>
        <end position="98"/>
    </location>
</feature>
<evidence type="ECO:0000256" key="1">
    <source>
        <dbReference type="ARBA" id="ARBA00004651"/>
    </source>
</evidence>
<evidence type="ECO:0000256" key="5">
    <source>
        <dbReference type="ARBA" id="ARBA00022725"/>
    </source>
</evidence>